<dbReference type="Proteomes" id="UP000197361">
    <property type="component" value="Unassembled WGS sequence"/>
</dbReference>
<gene>
    <name evidence="2" type="ORF">CDQ92_11310</name>
</gene>
<reference evidence="2 3" key="1">
    <citation type="journal article" date="2010" name="Int. J. Syst. Evol. Microbiol.">
        <title>Sphingopyxis bauzanensis sp. nov., a psychrophilic bacterium isolated from soil.</title>
        <authorList>
            <person name="Zhang D.C."/>
            <person name="Liu H.C."/>
            <person name="Xin Y.H."/>
            <person name="Zhou Y.G."/>
            <person name="Schinner F."/>
            <person name="Margesin R."/>
        </authorList>
    </citation>
    <scope>NUCLEOTIDE SEQUENCE [LARGE SCALE GENOMIC DNA]</scope>
    <source>
        <strain evidence="2 3">DSM 22271</strain>
    </source>
</reference>
<dbReference type="OrthoDB" id="336284at2"/>
<protein>
    <submittedName>
        <fullName evidence="2">Uncharacterized protein</fullName>
    </submittedName>
</protein>
<dbReference type="EMBL" id="NISK01000002">
    <property type="protein sequence ID" value="OWQ97582.1"/>
    <property type="molecule type" value="Genomic_DNA"/>
</dbReference>
<proteinExistence type="predicted"/>
<name>A0A246JYH9_9SPHN</name>
<evidence type="ECO:0000313" key="2">
    <source>
        <dbReference type="EMBL" id="OWQ97582.1"/>
    </source>
</evidence>
<dbReference type="RefSeq" id="WP_088441430.1">
    <property type="nucleotide sequence ID" value="NZ_BMMC01000029.1"/>
</dbReference>
<comment type="caution">
    <text evidence="2">The sequence shown here is derived from an EMBL/GenBank/DDBJ whole genome shotgun (WGS) entry which is preliminary data.</text>
</comment>
<organism evidence="2 3">
    <name type="scientific">Sphingopyxis bauzanensis</name>
    <dbReference type="NCBI Taxonomy" id="651663"/>
    <lineage>
        <taxon>Bacteria</taxon>
        <taxon>Pseudomonadati</taxon>
        <taxon>Pseudomonadota</taxon>
        <taxon>Alphaproteobacteria</taxon>
        <taxon>Sphingomonadales</taxon>
        <taxon>Sphingomonadaceae</taxon>
        <taxon>Sphingopyxis</taxon>
    </lineage>
</organism>
<sequence>MDYIDLHRRFARIEPERPFSAEAWQGAAGPFLGGLGWVELLERPRVVVLAEASAGKSAEFVARAETLRREGKFAFYVTVEALASHGLDRSLGRDEAEQFAEWQQSDATAWFFLDSVDEARLNQKSVDLALGGFARDLGPSYDRARILLSCRGTIWSGTSDLELVRKTLRVRPAPRPPVDPDEALLGNAETAVVEPVKTEQVPDVTVVALTKLSNVQRKALLSAADIPEIEHFESQLFARGLQQLADRPGDLLTLAGYWQKYRKFGSLSEMLDLGISERLAERGDARRTLSGRTDDEMRAGAERLAAALVLGRSMNLNLPGQLPTDASALDPREILSDWLPADVERLLERGLFVPATFGLIRFYHRSAQEYLAACWFRRMGARLTDPELHRIFLADALGIRTIPPSLRASAAWLALWRPSLRQHLLEREPLVLLSHGDPGALTLDEKSRLLASYADRDARGDIASSRIDHQSLWMFAEQDLAPAINAAVAANDRPDFRFEMLRLIEEGEIAGSVGIARAAALESFERPYHCIVATRILKRLNDDAGLKAVAAHSLAHVDKLGAELAPALAVELFPNYFSVDDLLAIIALSTPGRQYQSEGFGEELVLLFDACPGAADRTRLIAGLAALPFEPPLAEWPKLSDRHRRLTARLAPVAARALVDADQIDYGPALIRLLMAVERAGIDRQDEPSTPLTSLVATRPALKETLFWADVAEADREVDQEKPVAIRNWRQVWPGYHILWSFVPDDRSWLEAGLHRPDADEREVALSGLISLARASTDDEAALDALAERVADDARLSEVLAEARRPAVEDERTRKLREKHQFHVQREKAQKLRDDQSWLDLRDRLQADPTRLKDPDILQEWPGPHSLLRLTDWLAARQRRGRDAGMRDWEMLRDAFGDAVADAYRAGLAVLWRVTPPERPEATTDGKKSIKYSIILSHDAIGLEAAEDKQWARKLSPAEADIAARHACLDEQGTARWIGDLLESHPDVVTPHVVKEVRREWTRGSEFRPMLELAASGMMIPPLLRATLLALIRSGQNMSPELMATTARILGRLDLSADERRSLARLFDRRFALHREAGGWDALVNCVATLFLLDQKLAARRVLELLAAERRRRHKSRAYQLLSRLFGRHRGIVGALGELDPATLAPLILEAYRERARVVPSDPNDEDEDGGVSDRFDEAGGLALNALLESEGADAHWHMLWLSRQSAVGKSAHRLRELAYGMAERNSERPPWKADAPRRFEEKMLAPTATGDDLMGVVLDILEAIDASFEEADMSSRKVVETAVLENAVQDWLGEALNLRSEGRFHAHKEAQITYGDRPDLTITSTSSTDQLAIEVKHGSKGWSLVDLRAALKDQLAGKYLLPAVRRHGILFISHHKDARFWRDKAQRRTARFPDVIAELQRLADTITENSNGPVRIAVRGVDATPGRRPKRDASEGGAG</sequence>
<evidence type="ECO:0000313" key="3">
    <source>
        <dbReference type="Proteomes" id="UP000197361"/>
    </source>
</evidence>
<evidence type="ECO:0000256" key="1">
    <source>
        <dbReference type="SAM" id="MobiDB-lite"/>
    </source>
</evidence>
<keyword evidence="3" id="KW-1185">Reference proteome</keyword>
<feature type="region of interest" description="Disordered" evidence="1">
    <location>
        <begin position="1421"/>
        <end position="1440"/>
    </location>
</feature>
<accession>A0A246JYH9</accession>